<keyword evidence="1 2" id="KW-0238">DNA-binding</keyword>
<dbReference type="Gene3D" id="1.10.10.60">
    <property type="entry name" value="Homeodomain-like"/>
    <property type="match status" value="1"/>
</dbReference>
<dbReference type="RefSeq" id="WP_215627201.1">
    <property type="nucleotide sequence ID" value="NZ_CP067089.2"/>
</dbReference>
<dbReference type="GO" id="GO:0003700">
    <property type="term" value="F:DNA-binding transcription factor activity"/>
    <property type="evidence" value="ECO:0007669"/>
    <property type="project" value="TreeGrafter"/>
</dbReference>
<dbReference type="InterPro" id="IPR036271">
    <property type="entry name" value="Tet_transcr_reg_TetR-rel_C_sf"/>
</dbReference>
<protein>
    <submittedName>
        <fullName evidence="4">TetR/AcrR family transcriptional regulator</fullName>
    </submittedName>
</protein>
<dbReference type="GO" id="GO:0000976">
    <property type="term" value="F:transcription cis-regulatory region binding"/>
    <property type="evidence" value="ECO:0007669"/>
    <property type="project" value="TreeGrafter"/>
</dbReference>
<dbReference type="InterPro" id="IPR050109">
    <property type="entry name" value="HTH-type_TetR-like_transc_reg"/>
</dbReference>
<evidence type="ECO:0000256" key="2">
    <source>
        <dbReference type="PROSITE-ProRule" id="PRU00335"/>
    </source>
</evidence>
<dbReference type="SUPFAM" id="SSF46689">
    <property type="entry name" value="Homeodomain-like"/>
    <property type="match status" value="1"/>
</dbReference>
<dbReference type="Pfam" id="PF00440">
    <property type="entry name" value="TetR_N"/>
    <property type="match status" value="1"/>
</dbReference>
<feature type="domain" description="HTH tetR-type" evidence="3">
    <location>
        <begin position="8"/>
        <end position="68"/>
    </location>
</feature>
<accession>A0A7T7XP73</accession>
<dbReference type="Gene3D" id="1.10.357.10">
    <property type="entry name" value="Tetracycline Repressor, domain 2"/>
    <property type="match status" value="1"/>
</dbReference>
<evidence type="ECO:0000259" key="3">
    <source>
        <dbReference type="PROSITE" id="PS50977"/>
    </source>
</evidence>
<dbReference type="PRINTS" id="PR00455">
    <property type="entry name" value="HTHTETR"/>
</dbReference>
<evidence type="ECO:0000256" key="1">
    <source>
        <dbReference type="ARBA" id="ARBA00023125"/>
    </source>
</evidence>
<dbReference type="PROSITE" id="PS50977">
    <property type="entry name" value="HTH_TETR_2"/>
    <property type="match status" value="1"/>
</dbReference>
<feature type="DNA-binding region" description="H-T-H motif" evidence="2">
    <location>
        <begin position="31"/>
        <end position="50"/>
    </location>
</feature>
<evidence type="ECO:0000313" key="4">
    <source>
        <dbReference type="EMBL" id="QQO09897.1"/>
    </source>
</evidence>
<dbReference type="SUPFAM" id="SSF48498">
    <property type="entry name" value="Tetracyclin repressor-like, C-terminal domain"/>
    <property type="match status" value="1"/>
</dbReference>
<proteinExistence type="predicted"/>
<dbReference type="AlphaFoldDB" id="A0A7T7XP73"/>
<dbReference type="InterPro" id="IPR009057">
    <property type="entry name" value="Homeodomain-like_sf"/>
</dbReference>
<sequence length="211" mass="24219">MSIVVEHDKRRKEILEKALDVFVAEGFEDATFQKIADRCGITRTTLYIYFRNKKEIFNYSIKQLLADVEKDLYVVRRDKKLNCTEKLIKVLATIIDRLEENRRLLSVVLNYLLYLSKSESDPDNRVRRRTIRLRHILATMVIEGIRAGEIVPLNVRAADDLLYGLIEAAIFRLVVLRRSSVAELKHSAELAVRRLQTNPAAAAVSPELSPA</sequence>
<organism evidence="4 5">
    <name type="scientific">Breznakiella homolactica</name>
    <dbReference type="NCBI Taxonomy" id="2798577"/>
    <lineage>
        <taxon>Bacteria</taxon>
        <taxon>Pseudomonadati</taxon>
        <taxon>Spirochaetota</taxon>
        <taxon>Spirochaetia</taxon>
        <taxon>Spirochaetales</taxon>
        <taxon>Breznakiellaceae</taxon>
        <taxon>Breznakiella</taxon>
    </lineage>
</organism>
<keyword evidence="5" id="KW-1185">Reference proteome</keyword>
<name>A0A7T7XP73_9SPIR</name>
<dbReference type="PANTHER" id="PTHR30055:SF226">
    <property type="entry name" value="HTH-TYPE TRANSCRIPTIONAL REGULATOR PKSA"/>
    <property type="match status" value="1"/>
</dbReference>
<dbReference type="PANTHER" id="PTHR30055">
    <property type="entry name" value="HTH-TYPE TRANSCRIPTIONAL REGULATOR RUTR"/>
    <property type="match status" value="1"/>
</dbReference>
<reference evidence="4" key="1">
    <citation type="submission" date="2021-01" db="EMBL/GenBank/DDBJ databases">
        <title>Description of Breznakiella homolactica.</title>
        <authorList>
            <person name="Song Y."/>
            <person name="Brune A."/>
        </authorList>
    </citation>
    <scope>NUCLEOTIDE SEQUENCE</scope>
    <source>
        <strain evidence="4">RmG30</strain>
    </source>
</reference>
<dbReference type="Proteomes" id="UP000595917">
    <property type="component" value="Chromosome"/>
</dbReference>
<evidence type="ECO:0000313" key="5">
    <source>
        <dbReference type="Proteomes" id="UP000595917"/>
    </source>
</evidence>
<dbReference type="InterPro" id="IPR001647">
    <property type="entry name" value="HTH_TetR"/>
</dbReference>
<dbReference type="EMBL" id="CP067089">
    <property type="protein sequence ID" value="QQO09897.1"/>
    <property type="molecule type" value="Genomic_DNA"/>
</dbReference>
<dbReference type="KEGG" id="bhc:JFL75_03020"/>
<gene>
    <name evidence="4" type="ORF">JFL75_03020</name>
</gene>